<keyword evidence="2" id="KW-1185">Reference proteome</keyword>
<organism evidence="1 2">
    <name type="scientific">Phreatobacter stygius</name>
    <dbReference type="NCBI Taxonomy" id="1940610"/>
    <lineage>
        <taxon>Bacteria</taxon>
        <taxon>Pseudomonadati</taxon>
        <taxon>Pseudomonadota</taxon>
        <taxon>Alphaproteobacteria</taxon>
        <taxon>Hyphomicrobiales</taxon>
        <taxon>Phreatobacteraceae</taxon>
        <taxon>Phreatobacter</taxon>
    </lineage>
</organism>
<evidence type="ECO:0000313" key="1">
    <source>
        <dbReference type="EMBL" id="QCI63680.1"/>
    </source>
</evidence>
<proteinExistence type="predicted"/>
<reference evidence="1 2" key="1">
    <citation type="submission" date="2019-04" db="EMBL/GenBank/DDBJ databases">
        <title>Phreatobacter aquaticus sp. nov.</title>
        <authorList>
            <person name="Choi A."/>
        </authorList>
    </citation>
    <scope>NUCLEOTIDE SEQUENCE [LARGE SCALE GENOMIC DNA]</scope>
    <source>
        <strain evidence="1 2">KCTC 52518</strain>
    </source>
</reference>
<dbReference type="RefSeq" id="WP_136959137.1">
    <property type="nucleotide sequence ID" value="NZ_CP039690.1"/>
</dbReference>
<dbReference type="InterPro" id="IPR009389">
    <property type="entry name" value="DUF1045"/>
</dbReference>
<protein>
    <submittedName>
        <fullName evidence="1">DUF1045 domain-containing protein</fullName>
    </submittedName>
</protein>
<dbReference type="Gene3D" id="3.90.1140.10">
    <property type="entry name" value="Cyclic phosphodiesterase"/>
    <property type="match status" value="1"/>
</dbReference>
<dbReference type="EMBL" id="CP039690">
    <property type="protein sequence ID" value="QCI63680.1"/>
    <property type="molecule type" value="Genomic_DNA"/>
</dbReference>
<dbReference type="KEGG" id="pstg:E8M01_05160"/>
<name>A0A4D7B0X6_9HYPH</name>
<dbReference type="OrthoDB" id="4954742at2"/>
<dbReference type="NCBIfam" id="TIGR03223">
    <property type="entry name" value="Phn_opern_protn"/>
    <property type="match status" value="1"/>
</dbReference>
<sequence length="229" mass="25501">MTVRYALYAAPAPDDPLWNFGSATIGYDAAAARDLPFPSGTPWDDPDWAELTEDPRRYGFHGTLKAPFELAQGASEADLLEAVMVFADRRPAVEVPRLAVATLGSFVALVPAERSDELLALAGDCVRVFDEFRAPMSQADRARRLKSPLTERQIGHLDNWGYPYVFEDFRYHMTLTGSLSADRCEPVRAALAERYQPIAEPFRLDALLVFRQAARDQRFTILGRFACGG</sequence>
<accession>A0A4D7B0X6</accession>
<dbReference type="Pfam" id="PF06299">
    <property type="entry name" value="DUF1045"/>
    <property type="match status" value="1"/>
</dbReference>
<evidence type="ECO:0000313" key="2">
    <source>
        <dbReference type="Proteomes" id="UP000298781"/>
    </source>
</evidence>
<dbReference type="PIRSF" id="PIRSF033328">
    <property type="entry name" value="Phest_Mll4975"/>
    <property type="match status" value="1"/>
</dbReference>
<dbReference type="Proteomes" id="UP000298781">
    <property type="component" value="Chromosome"/>
</dbReference>
<dbReference type="AlphaFoldDB" id="A0A4D7B0X6"/>
<gene>
    <name evidence="1" type="ORF">E8M01_05160</name>
</gene>